<dbReference type="GO" id="GO:0004803">
    <property type="term" value="F:transposase activity"/>
    <property type="evidence" value="ECO:0007669"/>
    <property type="project" value="InterPro"/>
</dbReference>
<protein>
    <recommendedName>
        <fullName evidence="2">Transposase IS4-like domain-containing protein</fullName>
    </recommendedName>
</protein>
<evidence type="ECO:0000259" key="2">
    <source>
        <dbReference type="Pfam" id="PF01609"/>
    </source>
</evidence>
<dbReference type="RefSeq" id="WP_044391956.1">
    <property type="nucleotide sequence ID" value="NZ_JXIQ01000031.1"/>
</dbReference>
<organism evidence="3 4">
    <name type="scientific">Mesobacillus subterraneus</name>
    <dbReference type="NCBI Taxonomy" id="285983"/>
    <lineage>
        <taxon>Bacteria</taxon>
        <taxon>Bacillati</taxon>
        <taxon>Bacillota</taxon>
        <taxon>Bacilli</taxon>
        <taxon>Bacillales</taxon>
        <taxon>Bacillaceae</taxon>
        <taxon>Mesobacillus</taxon>
    </lineage>
</organism>
<reference evidence="3 4" key="1">
    <citation type="submission" date="2015-01" db="EMBL/GenBank/DDBJ databases">
        <title>Draft genome sequences of the supercritical CO2 tolerant bacteria Bacillus subterraneus MITOT1 and Bacillus cereus MIT0214.</title>
        <authorList>
            <person name="Peet K.C."/>
            <person name="Thompson J.R."/>
        </authorList>
    </citation>
    <scope>NUCLEOTIDE SEQUENCE [LARGE SCALE GENOMIC DNA]</scope>
    <source>
        <strain evidence="3 4">MITOT1</strain>
    </source>
</reference>
<dbReference type="InterPro" id="IPR012337">
    <property type="entry name" value="RNaseH-like_sf"/>
</dbReference>
<keyword evidence="1" id="KW-0472">Membrane</keyword>
<keyword evidence="1" id="KW-1133">Transmembrane helix</keyword>
<name>A0A0D6ZAU4_9BACI</name>
<evidence type="ECO:0000313" key="4">
    <source>
        <dbReference type="Proteomes" id="UP000032512"/>
    </source>
</evidence>
<gene>
    <name evidence="3" type="ORF">UB32_05600</name>
</gene>
<dbReference type="EMBL" id="JXIQ01000031">
    <property type="protein sequence ID" value="KIY22919.1"/>
    <property type="molecule type" value="Genomic_DNA"/>
</dbReference>
<dbReference type="Pfam" id="PF01609">
    <property type="entry name" value="DDE_Tnp_1"/>
    <property type="match status" value="1"/>
</dbReference>
<dbReference type="SUPFAM" id="SSF53098">
    <property type="entry name" value="Ribonuclease H-like"/>
    <property type="match status" value="1"/>
</dbReference>
<dbReference type="GO" id="GO:0003677">
    <property type="term" value="F:DNA binding"/>
    <property type="evidence" value="ECO:0007669"/>
    <property type="project" value="InterPro"/>
</dbReference>
<feature type="transmembrane region" description="Helical" evidence="1">
    <location>
        <begin position="34"/>
        <end position="52"/>
    </location>
</feature>
<evidence type="ECO:0000256" key="1">
    <source>
        <dbReference type="SAM" id="Phobius"/>
    </source>
</evidence>
<dbReference type="PATRIC" id="fig|285983.3.peg.3673"/>
<keyword evidence="1" id="KW-0812">Transmembrane</keyword>
<dbReference type="GO" id="GO:0006313">
    <property type="term" value="P:DNA transposition"/>
    <property type="evidence" value="ECO:0007669"/>
    <property type="project" value="InterPro"/>
</dbReference>
<evidence type="ECO:0000313" key="3">
    <source>
        <dbReference type="EMBL" id="KIY22919.1"/>
    </source>
</evidence>
<accession>A0A0D6ZAU4</accession>
<feature type="domain" description="Transposase IS4-like" evidence="2">
    <location>
        <begin position="192"/>
        <end position="382"/>
    </location>
</feature>
<comment type="caution">
    <text evidence="3">The sequence shown here is derived from an EMBL/GenBank/DDBJ whole genome shotgun (WGS) entry which is preliminary data.</text>
</comment>
<proteinExistence type="predicted"/>
<dbReference type="Proteomes" id="UP000032512">
    <property type="component" value="Unassembled WGS sequence"/>
</dbReference>
<keyword evidence="4" id="KW-1185">Reference proteome</keyword>
<dbReference type="InterPro" id="IPR002559">
    <property type="entry name" value="Transposase_11"/>
</dbReference>
<dbReference type="AlphaFoldDB" id="A0A0D6ZAU4"/>
<sequence>MSKQWIKEFILYTNKVYGLDQMVKRVNDRRRSPNVKTSVIFIILLIGFVLRLESMEAFDREIKKGRFNKLVPRKQGKPSHDTLRDALCQWNLESLDVNHDQFIQKFKQNRGPQKGRIDGLRIGAIDGSELFVSKSRTCSDCLVRKNKNGEKEYFHRAVFLQKVGGDPRVIYDVDHLKPRDGSEKGEGEVTGDRRLLKTLNKRHGKLVDVLTADALYAKATFINDALDAHMDVVIRMKEERRLIMKDARATFQNRPPDVQWVERDKKGHLVKVEAWDQGDFQSWPQVKVPLRMVKMIRQTEKVKIVGGQKQAYTEVIERWVVTTCKQSEVGTKTIAKIATARWDIENNGFHDLKTYWHLDHPYVHDPTAIEAWVDILILAVNLIYSYLFMHLHHFRDWDIPLKEVIQEMKELLRWGKFQLKHLIWNTSYEGGNKLNKIRQKSLGEVHPFHAIFVEST</sequence>